<gene>
    <name evidence="2" type="ORF">JX265_007860</name>
</gene>
<dbReference type="Gene3D" id="2.30.60.10">
    <property type="entry name" value="Cyanovirin-N"/>
    <property type="match status" value="1"/>
</dbReference>
<dbReference type="SUPFAM" id="SSF51322">
    <property type="entry name" value="Cyanovirin-N"/>
    <property type="match status" value="1"/>
</dbReference>
<protein>
    <recommendedName>
        <fullName evidence="4">Cyanovirin-N domain-containing protein</fullName>
    </recommendedName>
</protein>
<comment type="caution">
    <text evidence="2">The sequence shown here is derived from an EMBL/GenBank/DDBJ whole genome shotgun (WGS) entry which is preliminary data.</text>
</comment>
<evidence type="ECO:0000256" key="1">
    <source>
        <dbReference type="SAM" id="SignalP"/>
    </source>
</evidence>
<dbReference type="InterPro" id="IPR036673">
    <property type="entry name" value="Cyanovirin-N_sf"/>
</dbReference>
<keyword evidence="1" id="KW-0732">Signal</keyword>
<evidence type="ECO:0008006" key="4">
    <source>
        <dbReference type="Google" id="ProtNLM"/>
    </source>
</evidence>
<dbReference type="AlphaFoldDB" id="A0A9Q0AMY6"/>
<name>A0A9Q0AMY6_9PEZI</name>
<sequence>MHAAKGLLALLSAVAVTTIAATDLAFYEECIDWHTNGSFLIGLCPGKIARWFCLMNDDGELKAHANGDFSGSCNATYLQKPQESLVAACKHLNDSQAPHLNEFLLSNIYHDGKGMLKCGDNAGCYVGHGPACLGCESTYIRSDDTTCSVSWGKPKTTSAPGT</sequence>
<evidence type="ECO:0000313" key="3">
    <source>
        <dbReference type="Proteomes" id="UP000829685"/>
    </source>
</evidence>
<feature type="signal peptide" evidence="1">
    <location>
        <begin position="1"/>
        <end position="21"/>
    </location>
</feature>
<keyword evidence="3" id="KW-1185">Reference proteome</keyword>
<reference evidence="2" key="1">
    <citation type="submission" date="2021-03" db="EMBL/GenBank/DDBJ databases">
        <title>Revisited historic fungal species revealed as producer of novel bioactive compounds through whole genome sequencing and comparative genomics.</title>
        <authorList>
            <person name="Vignolle G.A."/>
            <person name="Hochenegger N."/>
            <person name="Mach R.L."/>
            <person name="Mach-Aigner A.R."/>
            <person name="Javad Rahimi M."/>
            <person name="Salim K.A."/>
            <person name="Chan C.M."/>
            <person name="Lim L.B.L."/>
            <person name="Cai F."/>
            <person name="Druzhinina I.S."/>
            <person name="U'Ren J.M."/>
            <person name="Derntl C."/>
        </authorList>
    </citation>
    <scope>NUCLEOTIDE SEQUENCE</scope>
    <source>
        <strain evidence="2">TUCIM 5799</strain>
    </source>
</reference>
<accession>A0A9Q0AMY6</accession>
<feature type="chain" id="PRO_5040175006" description="Cyanovirin-N domain-containing protein" evidence="1">
    <location>
        <begin position="22"/>
        <end position="162"/>
    </location>
</feature>
<dbReference type="Proteomes" id="UP000829685">
    <property type="component" value="Unassembled WGS sequence"/>
</dbReference>
<evidence type="ECO:0000313" key="2">
    <source>
        <dbReference type="EMBL" id="KAI1866559.1"/>
    </source>
</evidence>
<organism evidence="2 3">
    <name type="scientific">Neoarthrinium moseri</name>
    <dbReference type="NCBI Taxonomy" id="1658444"/>
    <lineage>
        <taxon>Eukaryota</taxon>
        <taxon>Fungi</taxon>
        <taxon>Dikarya</taxon>
        <taxon>Ascomycota</taxon>
        <taxon>Pezizomycotina</taxon>
        <taxon>Sordariomycetes</taxon>
        <taxon>Xylariomycetidae</taxon>
        <taxon>Amphisphaeriales</taxon>
        <taxon>Apiosporaceae</taxon>
        <taxon>Neoarthrinium</taxon>
    </lineage>
</organism>
<proteinExistence type="predicted"/>
<dbReference type="EMBL" id="JAFIMR010000020">
    <property type="protein sequence ID" value="KAI1866559.1"/>
    <property type="molecule type" value="Genomic_DNA"/>
</dbReference>